<dbReference type="AlphaFoldDB" id="A0A5C5VD31"/>
<organism evidence="3 4">
    <name type="scientific">Posidoniimonas corsicana</name>
    <dbReference type="NCBI Taxonomy" id="1938618"/>
    <lineage>
        <taxon>Bacteria</taxon>
        <taxon>Pseudomonadati</taxon>
        <taxon>Planctomycetota</taxon>
        <taxon>Planctomycetia</taxon>
        <taxon>Pirellulales</taxon>
        <taxon>Lacipirellulaceae</taxon>
        <taxon>Posidoniimonas</taxon>
    </lineage>
</organism>
<protein>
    <recommendedName>
        <fullName evidence="5">Chromosome partition protein Smc</fullName>
    </recommendedName>
</protein>
<evidence type="ECO:0008006" key="5">
    <source>
        <dbReference type="Google" id="ProtNLM"/>
    </source>
</evidence>
<dbReference type="OrthoDB" id="258964at2"/>
<keyword evidence="2" id="KW-0732">Signal</keyword>
<accession>A0A5C5VD31</accession>
<feature type="signal peptide" evidence="2">
    <location>
        <begin position="1"/>
        <end position="26"/>
    </location>
</feature>
<name>A0A5C5VD31_9BACT</name>
<dbReference type="RefSeq" id="WP_146561838.1">
    <property type="nucleotide sequence ID" value="NZ_SIHJ01000001.1"/>
</dbReference>
<reference evidence="3 4" key="1">
    <citation type="submission" date="2019-02" db="EMBL/GenBank/DDBJ databases">
        <title>Deep-cultivation of Planctomycetes and their phenomic and genomic characterization uncovers novel biology.</title>
        <authorList>
            <person name="Wiegand S."/>
            <person name="Jogler M."/>
            <person name="Boedeker C."/>
            <person name="Pinto D."/>
            <person name="Vollmers J."/>
            <person name="Rivas-Marin E."/>
            <person name="Kohn T."/>
            <person name="Peeters S.H."/>
            <person name="Heuer A."/>
            <person name="Rast P."/>
            <person name="Oberbeckmann S."/>
            <person name="Bunk B."/>
            <person name="Jeske O."/>
            <person name="Meyerdierks A."/>
            <person name="Storesund J.E."/>
            <person name="Kallscheuer N."/>
            <person name="Luecker S."/>
            <person name="Lage O.M."/>
            <person name="Pohl T."/>
            <person name="Merkel B.J."/>
            <person name="Hornburger P."/>
            <person name="Mueller R.-W."/>
            <person name="Bruemmer F."/>
            <person name="Labrenz M."/>
            <person name="Spormann A.M."/>
            <person name="Op Den Camp H."/>
            <person name="Overmann J."/>
            <person name="Amann R."/>
            <person name="Jetten M.S.M."/>
            <person name="Mascher T."/>
            <person name="Medema M.H."/>
            <person name="Devos D.P."/>
            <person name="Kaster A.-K."/>
            <person name="Ovreas L."/>
            <person name="Rohde M."/>
            <person name="Galperin M.Y."/>
            <person name="Jogler C."/>
        </authorList>
    </citation>
    <scope>NUCLEOTIDE SEQUENCE [LARGE SCALE GENOMIC DNA]</scope>
    <source>
        <strain evidence="3 4">KOR34</strain>
    </source>
</reference>
<evidence type="ECO:0000256" key="2">
    <source>
        <dbReference type="SAM" id="SignalP"/>
    </source>
</evidence>
<feature type="compositionally biased region" description="Low complexity" evidence="1">
    <location>
        <begin position="207"/>
        <end position="218"/>
    </location>
</feature>
<evidence type="ECO:0000313" key="3">
    <source>
        <dbReference type="EMBL" id="TWT35565.1"/>
    </source>
</evidence>
<dbReference type="EMBL" id="SIHJ01000001">
    <property type="protein sequence ID" value="TWT35565.1"/>
    <property type="molecule type" value="Genomic_DNA"/>
</dbReference>
<evidence type="ECO:0000313" key="4">
    <source>
        <dbReference type="Proteomes" id="UP000316714"/>
    </source>
</evidence>
<feature type="compositionally biased region" description="Polar residues" evidence="1">
    <location>
        <begin position="193"/>
        <end position="206"/>
    </location>
</feature>
<feature type="region of interest" description="Disordered" evidence="1">
    <location>
        <begin position="397"/>
        <end position="418"/>
    </location>
</feature>
<gene>
    <name evidence="3" type="ORF">KOR34_04580</name>
</gene>
<comment type="caution">
    <text evidence="3">The sequence shown here is derived from an EMBL/GenBank/DDBJ whole genome shotgun (WGS) entry which is preliminary data.</text>
</comment>
<sequence length="482" mass="52858" precursor="true">MHAKRGTLPACLLAAVGWLVPAVGLAQPADLSVEQAQLQEKFARLESLAVRIAEFVESDNPDRAQQLRDAIGKSRDLALRDRFEAIVTLLEQERYAAAQRDQGQLADNLETLLGLLLADPREARLEAERKQLKQAIQDVGKLIREQNALRSETLDSEDPSGGVEPQNALEKRAEGVEQSLDELIKKSDPSAGDGQTPQQPSGEPSDQGQAAKQRAGQRLSDARSAMKKASGQMGEGDSQGAADAQTEAQRQLEETRAELEEALRQTREEEAMRTLTRLAARLRRVLSEQTEINRLTVEVQELHGDAVSPQKRSASAGLAKRQDEAASIVDGALRLLSEEGSSVAFVEVLDQVREDMTSVSGRLMGSKCGSLTQAIEQDIVDALDEAIAALDSQLAEMANKDQQEQQQSGGGGGAMQEPPLVDQLAELRMIRSLQVRVLKRTRRLQESRKGEQIAEEDFRQMLDDLSERQERAVEAALRLSQQ</sequence>
<proteinExistence type="predicted"/>
<feature type="region of interest" description="Disordered" evidence="1">
    <location>
        <begin position="150"/>
        <end position="254"/>
    </location>
</feature>
<keyword evidence="4" id="KW-1185">Reference proteome</keyword>
<evidence type="ECO:0000256" key="1">
    <source>
        <dbReference type="SAM" id="MobiDB-lite"/>
    </source>
</evidence>
<feature type="chain" id="PRO_5022825585" description="Chromosome partition protein Smc" evidence="2">
    <location>
        <begin position="27"/>
        <end position="482"/>
    </location>
</feature>
<dbReference type="Proteomes" id="UP000316714">
    <property type="component" value="Unassembled WGS sequence"/>
</dbReference>